<dbReference type="SMART" id="SM00343">
    <property type="entry name" value="ZnF_C2HC"/>
    <property type="match status" value="1"/>
</dbReference>
<gene>
    <name evidence="5" type="ORF">QYE76_048383</name>
</gene>
<evidence type="ECO:0000256" key="1">
    <source>
        <dbReference type="PROSITE-ProRule" id="PRU00047"/>
    </source>
</evidence>
<organism evidence="5 6">
    <name type="scientific">Lolium multiflorum</name>
    <name type="common">Italian ryegrass</name>
    <name type="synonym">Lolium perenne subsp. multiflorum</name>
    <dbReference type="NCBI Taxonomy" id="4521"/>
    <lineage>
        <taxon>Eukaryota</taxon>
        <taxon>Viridiplantae</taxon>
        <taxon>Streptophyta</taxon>
        <taxon>Embryophyta</taxon>
        <taxon>Tracheophyta</taxon>
        <taxon>Spermatophyta</taxon>
        <taxon>Magnoliopsida</taxon>
        <taxon>Liliopsida</taxon>
        <taxon>Poales</taxon>
        <taxon>Poaceae</taxon>
        <taxon>BOP clade</taxon>
        <taxon>Pooideae</taxon>
        <taxon>Poodae</taxon>
        <taxon>Poeae</taxon>
        <taxon>Poeae Chloroplast Group 2 (Poeae type)</taxon>
        <taxon>Loliodinae</taxon>
        <taxon>Loliinae</taxon>
        <taxon>Lolium</taxon>
    </lineage>
</organism>
<keyword evidence="3" id="KW-0472">Membrane</keyword>
<feature type="domain" description="CCHC-type" evidence="4">
    <location>
        <begin position="3"/>
        <end position="18"/>
    </location>
</feature>
<accession>A0AAD8SM90</accession>
<dbReference type="Gene3D" id="4.10.60.10">
    <property type="entry name" value="Zinc finger, CCHC-type"/>
    <property type="match status" value="1"/>
</dbReference>
<evidence type="ECO:0000313" key="6">
    <source>
        <dbReference type="Proteomes" id="UP001231189"/>
    </source>
</evidence>
<dbReference type="InterPro" id="IPR001878">
    <property type="entry name" value="Znf_CCHC"/>
</dbReference>
<dbReference type="Proteomes" id="UP001231189">
    <property type="component" value="Unassembled WGS sequence"/>
</dbReference>
<protein>
    <recommendedName>
        <fullName evidence="4">CCHC-type domain-containing protein</fullName>
    </recommendedName>
</protein>
<name>A0AAD8SM90_LOLMU</name>
<keyword evidence="1" id="KW-0863">Zinc-finger</keyword>
<evidence type="ECO:0000259" key="4">
    <source>
        <dbReference type="PROSITE" id="PS50158"/>
    </source>
</evidence>
<dbReference type="Pfam" id="PF00098">
    <property type="entry name" value="zf-CCHC"/>
    <property type="match status" value="1"/>
</dbReference>
<dbReference type="SUPFAM" id="SSF57756">
    <property type="entry name" value="Retrovirus zinc finger-like domains"/>
    <property type="match status" value="1"/>
</dbReference>
<dbReference type="GO" id="GO:0008270">
    <property type="term" value="F:zinc ion binding"/>
    <property type="evidence" value="ECO:0007669"/>
    <property type="project" value="UniProtKB-KW"/>
</dbReference>
<dbReference type="AlphaFoldDB" id="A0AAD8SM90"/>
<evidence type="ECO:0000256" key="2">
    <source>
        <dbReference type="SAM" id="MobiDB-lite"/>
    </source>
</evidence>
<reference evidence="5" key="1">
    <citation type="submission" date="2023-07" db="EMBL/GenBank/DDBJ databases">
        <title>A chromosome-level genome assembly of Lolium multiflorum.</title>
        <authorList>
            <person name="Chen Y."/>
            <person name="Copetti D."/>
            <person name="Kolliker R."/>
            <person name="Studer B."/>
        </authorList>
    </citation>
    <scope>NUCLEOTIDE SEQUENCE</scope>
    <source>
        <strain evidence="5">02402/16</strain>
        <tissue evidence="5">Leaf</tissue>
    </source>
</reference>
<sequence>MLCHTCGGKGHFKRDCPNRKVMIINEDNEYETGDDVDPNAPDDDDYDTDDDGGSRREKRGPKVGRTIGRHGPWLRATLWCRGPSLSPPFLRVLLRPENLSHRGNLTKSYSRLWAEDTREKRALRRAGIRLGNSLPEIDAIAIIIELDIISIIIIIISTIYTAITTAAPRHRCNNLGWILIV</sequence>
<dbReference type="InterPro" id="IPR036875">
    <property type="entry name" value="Znf_CCHC_sf"/>
</dbReference>
<feature type="transmembrane region" description="Helical" evidence="3">
    <location>
        <begin position="139"/>
        <end position="163"/>
    </location>
</feature>
<comment type="caution">
    <text evidence="5">The sequence shown here is derived from an EMBL/GenBank/DDBJ whole genome shotgun (WGS) entry which is preliminary data.</text>
</comment>
<feature type="compositionally biased region" description="Acidic residues" evidence="2">
    <location>
        <begin position="28"/>
        <end position="51"/>
    </location>
</feature>
<keyword evidence="3" id="KW-1133">Transmembrane helix</keyword>
<keyword evidence="1" id="KW-0862">Zinc</keyword>
<evidence type="ECO:0000256" key="3">
    <source>
        <dbReference type="SAM" id="Phobius"/>
    </source>
</evidence>
<dbReference type="GO" id="GO:0003676">
    <property type="term" value="F:nucleic acid binding"/>
    <property type="evidence" value="ECO:0007669"/>
    <property type="project" value="InterPro"/>
</dbReference>
<dbReference type="PROSITE" id="PS50158">
    <property type="entry name" value="ZF_CCHC"/>
    <property type="match status" value="1"/>
</dbReference>
<feature type="region of interest" description="Disordered" evidence="2">
    <location>
        <begin position="28"/>
        <end position="67"/>
    </location>
</feature>
<keyword evidence="1" id="KW-0479">Metal-binding</keyword>
<proteinExistence type="predicted"/>
<keyword evidence="6" id="KW-1185">Reference proteome</keyword>
<evidence type="ECO:0000313" key="5">
    <source>
        <dbReference type="EMBL" id="KAK1660224.1"/>
    </source>
</evidence>
<keyword evidence="3" id="KW-0812">Transmembrane</keyword>
<dbReference type="EMBL" id="JAUUTY010000003">
    <property type="protein sequence ID" value="KAK1660224.1"/>
    <property type="molecule type" value="Genomic_DNA"/>
</dbReference>